<keyword evidence="2" id="KW-1133">Transmembrane helix</keyword>
<dbReference type="KEGG" id="tcu:Tcur_4217"/>
<gene>
    <name evidence="3" type="ordered locus">Tcur_4217</name>
</gene>
<dbReference type="HOGENOM" id="CLU_1677010_0_0_11"/>
<feature type="region of interest" description="Disordered" evidence="1">
    <location>
        <begin position="1"/>
        <end position="29"/>
    </location>
</feature>
<dbReference type="OrthoDB" id="3474462at2"/>
<dbReference type="STRING" id="471852.Tcur_4217"/>
<dbReference type="Proteomes" id="UP000001918">
    <property type="component" value="Chromosome"/>
</dbReference>
<keyword evidence="2" id="KW-0472">Membrane</keyword>
<accession>D1A291</accession>
<keyword evidence="4" id="KW-1185">Reference proteome</keyword>
<evidence type="ECO:0000313" key="3">
    <source>
        <dbReference type="EMBL" id="ACY99744.1"/>
    </source>
</evidence>
<feature type="transmembrane region" description="Helical" evidence="2">
    <location>
        <begin position="88"/>
        <end position="109"/>
    </location>
</feature>
<dbReference type="AlphaFoldDB" id="D1A291"/>
<evidence type="ECO:0000256" key="1">
    <source>
        <dbReference type="SAM" id="MobiDB-lite"/>
    </source>
</evidence>
<protein>
    <recommendedName>
        <fullName evidence="5">DUF4190 domain-containing protein</fullName>
    </recommendedName>
</protein>
<name>D1A291_THECD</name>
<sequence>MSIEPGQQARPDPEGRPGTGRGPVGPQDIERTGRRALWLGLAAVLLMFIPVLSLLSPVCAVAALVFGVRARRASRRTGNPAPGAMPGIVFGAFGVAFFVLGFIGQMYLLNEIRTYDQCRRAANTIEDERVCKERLARDIEKKFGLEEGTLKPENLPL</sequence>
<evidence type="ECO:0000256" key="2">
    <source>
        <dbReference type="SAM" id="Phobius"/>
    </source>
</evidence>
<proteinExistence type="predicted"/>
<evidence type="ECO:0008006" key="5">
    <source>
        <dbReference type="Google" id="ProtNLM"/>
    </source>
</evidence>
<feature type="transmembrane region" description="Helical" evidence="2">
    <location>
        <begin position="36"/>
        <end position="68"/>
    </location>
</feature>
<dbReference type="eggNOG" id="ENOG502ZIN3">
    <property type="taxonomic scope" value="Bacteria"/>
</dbReference>
<dbReference type="EMBL" id="CP001738">
    <property type="protein sequence ID" value="ACY99744.1"/>
    <property type="molecule type" value="Genomic_DNA"/>
</dbReference>
<organism evidence="3 4">
    <name type="scientific">Thermomonospora curvata (strain ATCC 19995 / DSM 43183 / JCM 3096 / KCTC 9072 / NBRC 15933 / NCIMB 10081 / Henssen B9)</name>
    <dbReference type="NCBI Taxonomy" id="471852"/>
    <lineage>
        <taxon>Bacteria</taxon>
        <taxon>Bacillati</taxon>
        <taxon>Actinomycetota</taxon>
        <taxon>Actinomycetes</taxon>
        <taxon>Streptosporangiales</taxon>
        <taxon>Thermomonosporaceae</taxon>
        <taxon>Thermomonospora</taxon>
    </lineage>
</organism>
<dbReference type="RefSeq" id="WP_012854527.1">
    <property type="nucleotide sequence ID" value="NC_013510.1"/>
</dbReference>
<reference evidence="3 4" key="1">
    <citation type="journal article" date="2011" name="Stand. Genomic Sci.">
        <title>Complete genome sequence of Thermomonospora curvata type strain (B9).</title>
        <authorList>
            <person name="Chertkov O."/>
            <person name="Sikorski J."/>
            <person name="Nolan M."/>
            <person name="Lapidus A."/>
            <person name="Lucas S."/>
            <person name="Del Rio T.G."/>
            <person name="Tice H."/>
            <person name="Cheng J.F."/>
            <person name="Goodwin L."/>
            <person name="Pitluck S."/>
            <person name="Liolios K."/>
            <person name="Ivanova N."/>
            <person name="Mavromatis K."/>
            <person name="Mikhailova N."/>
            <person name="Ovchinnikova G."/>
            <person name="Pati A."/>
            <person name="Chen A."/>
            <person name="Palaniappan K."/>
            <person name="Djao O.D."/>
            <person name="Land M."/>
            <person name="Hauser L."/>
            <person name="Chang Y.J."/>
            <person name="Jeffries C.D."/>
            <person name="Brettin T."/>
            <person name="Han C."/>
            <person name="Detter J.C."/>
            <person name="Rohde M."/>
            <person name="Goker M."/>
            <person name="Woyke T."/>
            <person name="Bristow J."/>
            <person name="Eisen J.A."/>
            <person name="Markowitz V."/>
            <person name="Hugenholtz P."/>
            <person name="Klenk H.P."/>
            <person name="Kyrpides N.C."/>
        </authorList>
    </citation>
    <scope>NUCLEOTIDE SEQUENCE [LARGE SCALE GENOMIC DNA]</scope>
    <source>
        <strain evidence="4">ATCC 19995 / DSM 43183 / JCM 3096 / KCTC 9072 / NBRC 15933 / NCIMB 10081 / Henssen B9</strain>
    </source>
</reference>
<evidence type="ECO:0000313" key="4">
    <source>
        <dbReference type="Proteomes" id="UP000001918"/>
    </source>
</evidence>
<keyword evidence="2" id="KW-0812">Transmembrane</keyword>